<dbReference type="InterPro" id="IPR006143">
    <property type="entry name" value="RND_pump_MFP"/>
</dbReference>
<feature type="coiled-coil region" evidence="2">
    <location>
        <begin position="159"/>
        <end position="186"/>
    </location>
</feature>
<dbReference type="AlphaFoldDB" id="A0A5C6ZZ66"/>
<protein>
    <submittedName>
        <fullName evidence="7">Efflux RND transporter periplasmic adaptor subunit</fullName>
    </submittedName>
</protein>
<name>A0A5C6ZZ66_9GAMM</name>
<evidence type="ECO:0000256" key="2">
    <source>
        <dbReference type="SAM" id="Coils"/>
    </source>
</evidence>
<evidence type="ECO:0000259" key="5">
    <source>
        <dbReference type="Pfam" id="PF25876"/>
    </source>
</evidence>
<dbReference type="PANTHER" id="PTHR30469">
    <property type="entry name" value="MULTIDRUG RESISTANCE PROTEIN MDTA"/>
    <property type="match status" value="1"/>
</dbReference>
<dbReference type="NCBIfam" id="TIGR01730">
    <property type="entry name" value="RND_mfp"/>
    <property type="match status" value="1"/>
</dbReference>
<evidence type="ECO:0000256" key="3">
    <source>
        <dbReference type="SAM" id="MobiDB-lite"/>
    </source>
</evidence>
<dbReference type="Gene3D" id="2.40.50.100">
    <property type="match status" value="1"/>
</dbReference>
<evidence type="ECO:0000313" key="7">
    <source>
        <dbReference type="EMBL" id="TXD96265.1"/>
    </source>
</evidence>
<dbReference type="EMBL" id="VORZ01000004">
    <property type="protein sequence ID" value="TXD96265.1"/>
    <property type="molecule type" value="Genomic_DNA"/>
</dbReference>
<evidence type="ECO:0000256" key="4">
    <source>
        <dbReference type="SAM" id="Phobius"/>
    </source>
</evidence>
<dbReference type="Pfam" id="PF25876">
    <property type="entry name" value="HH_MFP_RND"/>
    <property type="match status" value="1"/>
</dbReference>
<dbReference type="PANTHER" id="PTHR30469:SF15">
    <property type="entry name" value="HLYD FAMILY OF SECRETION PROTEINS"/>
    <property type="match status" value="1"/>
</dbReference>
<dbReference type="GO" id="GO:1990281">
    <property type="term" value="C:efflux pump complex"/>
    <property type="evidence" value="ECO:0007669"/>
    <property type="project" value="TreeGrafter"/>
</dbReference>
<keyword evidence="4" id="KW-0472">Membrane</keyword>
<keyword evidence="8" id="KW-1185">Reference proteome</keyword>
<proteinExistence type="inferred from homology"/>
<feature type="region of interest" description="Disordered" evidence="3">
    <location>
        <begin position="1"/>
        <end position="36"/>
    </location>
</feature>
<dbReference type="Proteomes" id="UP000321903">
    <property type="component" value="Unassembled WGS sequence"/>
</dbReference>
<gene>
    <name evidence="7" type="ORF">ES754_11580</name>
</gene>
<dbReference type="OrthoDB" id="7265739at2"/>
<dbReference type="Gene3D" id="2.40.30.170">
    <property type="match status" value="1"/>
</dbReference>
<dbReference type="Gene3D" id="2.40.420.20">
    <property type="match status" value="1"/>
</dbReference>
<evidence type="ECO:0000259" key="6">
    <source>
        <dbReference type="Pfam" id="PF25917"/>
    </source>
</evidence>
<reference evidence="7 8" key="1">
    <citation type="submission" date="2019-08" db="EMBL/GenBank/DDBJ databases">
        <title>Genome sequence of Psychrobacter frigidicola ACAM304 (type strain).</title>
        <authorList>
            <person name="Bowman J.P."/>
        </authorList>
    </citation>
    <scope>NUCLEOTIDE SEQUENCE [LARGE SCALE GENOMIC DNA]</scope>
    <source>
        <strain evidence="7 8">ACAM 304</strain>
    </source>
</reference>
<feature type="domain" description="Multidrug resistance protein MdtA-like barrel-sandwich hybrid" evidence="6">
    <location>
        <begin position="125"/>
        <end position="256"/>
    </location>
</feature>
<dbReference type="RefSeq" id="WP_147224361.1">
    <property type="nucleotide sequence ID" value="NZ_CAJGYY010000001.1"/>
</dbReference>
<dbReference type="InterPro" id="IPR058624">
    <property type="entry name" value="MdtA-like_HH"/>
</dbReference>
<keyword evidence="4" id="KW-1133">Transmembrane helix</keyword>
<dbReference type="SUPFAM" id="SSF111369">
    <property type="entry name" value="HlyD-like secretion proteins"/>
    <property type="match status" value="1"/>
</dbReference>
<feature type="transmembrane region" description="Helical" evidence="4">
    <location>
        <begin position="42"/>
        <end position="63"/>
    </location>
</feature>
<dbReference type="InterPro" id="IPR058625">
    <property type="entry name" value="MdtA-like_BSH"/>
</dbReference>
<dbReference type="GO" id="GO:0015562">
    <property type="term" value="F:efflux transmembrane transporter activity"/>
    <property type="evidence" value="ECO:0007669"/>
    <property type="project" value="TreeGrafter"/>
</dbReference>
<sequence length="433" mass="46129">MSDFQDPNAKQEPNAKLPPESELPPYRQPVTTATKSSPKYPLWLLPALVAVLIIGVLLGKYWGGNEAVVNETPVANGTNSVQVKDTGTPDAITEQSVLSVETIQPSQDNIGNTITADGTISAKDIANVSAKVNGVAIERILVEEGEQVKAGQVLAIFDTDAMQQQVLQAQADVAEAEATLVNARTDAARVLPLLEIDAISKQEADRYRTTKLRSEAALEASKARLNTQRLNLSNANVVSPVSGVISEKLAEVGMVAGSEPLFTIIKGGILEWQANIDPKLIGEVKVGTPVKVSLPKDQSVMGEVRRIAPTADNNRQITIYASLVANSAARAGMYQTGEFQLGSASMQTVPNSAIVSNDGYDYVMLVTDIKTESGKEVGRIQQLRVTLGDRLGDNVTITEPIPATSRLVKQGGSFLNDGDLVRVVESPAAKARP</sequence>
<comment type="caution">
    <text evidence="7">The sequence shown here is derived from an EMBL/GenBank/DDBJ whole genome shotgun (WGS) entry which is preliminary data.</text>
</comment>
<evidence type="ECO:0000313" key="8">
    <source>
        <dbReference type="Proteomes" id="UP000321903"/>
    </source>
</evidence>
<organism evidence="7 8">
    <name type="scientific">Psychrobacter frigidicola</name>
    <dbReference type="NCBI Taxonomy" id="45611"/>
    <lineage>
        <taxon>Bacteria</taxon>
        <taxon>Pseudomonadati</taxon>
        <taxon>Pseudomonadota</taxon>
        <taxon>Gammaproteobacteria</taxon>
        <taxon>Moraxellales</taxon>
        <taxon>Moraxellaceae</taxon>
        <taxon>Psychrobacter</taxon>
    </lineage>
</organism>
<evidence type="ECO:0000256" key="1">
    <source>
        <dbReference type="ARBA" id="ARBA00009477"/>
    </source>
</evidence>
<accession>A0A5C6ZZ66</accession>
<comment type="similarity">
    <text evidence="1">Belongs to the membrane fusion protein (MFP) (TC 8.A.1) family.</text>
</comment>
<feature type="domain" description="Multidrug resistance protein MdtA-like alpha-helical hairpin" evidence="5">
    <location>
        <begin position="167"/>
        <end position="233"/>
    </location>
</feature>
<keyword evidence="2" id="KW-0175">Coiled coil</keyword>
<dbReference type="Pfam" id="PF25917">
    <property type="entry name" value="BSH_RND"/>
    <property type="match status" value="1"/>
</dbReference>
<dbReference type="Gene3D" id="1.10.287.470">
    <property type="entry name" value="Helix hairpin bin"/>
    <property type="match status" value="1"/>
</dbReference>
<keyword evidence="4" id="KW-0812">Transmembrane</keyword>